<dbReference type="Proteomes" id="UP001470230">
    <property type="component" value="Unassembled WGS sequence"/>
</dbReference>
<name>A0ABR2GJL4_9EUKA</name>
<evidence type="ECO:0000313" key="3">
    <source>
        <dbReference type="EMBL" id="KAK8860838.1"/>
    </source>
</evidence>
<evidence type="ECO:0000313" key="1">
    <source>
        <dbReference type="EMBL" id="KAK8833851.1"/>
    </source>
</evidence>
<evidence type="ECO:0000313" key="2">
    <source>
        <dbReference type="EMBL" id="KAK8834019.1"/>
    </source>
</evidence>
<dbReference type="EMBL" id="JAPFFF010000018">
    <property type="protein sequence ID" value="KAK8860838.1"/>
    <property type="molecule type" value="Genomic_DNA"/>
</dbReference>
<keyword evidence="4" id="KW-1185">Reference proteome</keyword>
<dbReference type="EMBL" id="JAPFFF010000628">
    <property type="protein sequence ID" value="KAK8833851.1"/>
    <property type="molecule type" value="Genomic_DNA"/>
</dbReference>
<comment type="caution">
    <text evidence="1">The sequence shown here is derived from an EMBL/GenBank/DDBJ whole genome shotgun (WGS) entry which is preliminary data.</text>
</comment>
<sequence>MYNLSYLRTLENQLQSLSFRSFFEEFLKDEPLLTKLNYSVIDFDSLGYNEDSKKQIHVLDQRIDH</sequence>
<gene>
    <name evidence="3" type="ORF">M9Y10_012530</name>
    <name evidence="2" type="ORF">M9Y10_037195</name>
    <name evidence="1" type="ORF">M9Y10_040099</name>
</gene>
<organism evidence="1 4">
    <name type="scientific">Tritrichomonas musculus</name>
    <dbReference type="NCBI Taxonomy" id="1915356"/>
    <lineage>
        <taxon>Eukaryota</taxon>
        <taxon>Metamonada</taxon>
        <taxon>Parabasalia</taxon>
        <taxon>Tritrichomonadida</taxon>
        <taxon>Tritrichomonadidae</taxon>
        <taxon>Tritrichomonas</taxon>
    </lineage>
</organism>
<accession>A0ABR2GJL4</accession>
<proteinExistence type="predicted"/>
<dbReference type="EMBL" id="JAPFFF010000550">
    <property type="protein sequence ID" value="KAK8834019.1"/>
    <property type="molecule type" value="Genomic_DNA"/>
</dbReference>
<reference evidence="1 4" key="1">
    <citation type="submission" date="2024-04" db="EMBL/GenBank/DDBJ databases">
        <title>Tritrichomonas musculus Genome.</title>
        <authorList>
            <person name="Alves-Ferreira E."/>
            <person name="Grigg M."/>
            <person name="Lorenzi H."/>
            <person name="Galac M."/>
        </authorList>
    </citation>
    <scope>NUCLEOTIDE SEQUENCE [LARGE SCALE GENOMIC DNA]</scope>
    <source>
        <strain evidence="1 4">EAF2021</strain>
    </source>
</reference>
<protein>
    <submittedName>
        <fullName evidence="1">Uncharacterized protein</fullName>
    </submittedName>
</protein>
<evidence type="ECO:0000313" key="4">
    <source>
        <dbReference type="Proteomes" id="UP001470230"/>
    </source>
</evidence>